<dbReference type="SMART" id="SM00645">
    <property type="entry name" value="Pept_C1"/>
    <property type="match status" value="1"/>
</dbReference>
<dbReference type="Gene3D" id="3.90.70.10">
    <property type="entry name" value="Cysteine proteinases"/>
    <property type="match status" value="1"/>
</dbReference>
<evidence type="ECO:0000259" key="2">
    <source>
        <dbReference type="SMART" id="SM00645"/>
    </source>
</evidence>
<organism evidence="3 4">
    <name type="scientific">Streblomastix strix</name>
    <dbReference type="NCBI Taxonomy" id="222440"/>
    <lineage>
        <taxon>Eukaryota</taxon>
        <taxon>Metamonada</taxon>
        <taxon>Preaxostyla</taxon>
        <taxon>Oxymonadida</taxon>
        <taxon>Streblomastigidae</taxon>
        <taxon>Streblomastix</taxon>
    </lineage>
</organism>
<dbReference type="Pfam" id="PF00112">
    <property type="entry name" value="Peptidase_C1"/>
    <property type="match status" value="1"/>
</dbReference>
<dbReference type="AlphaFoldDB" id="A0A5J4UPS0"/>
<dbReference type="InterPro" id="IPR038765">
    <property type="entry name" value="Papain-like_cys_pep_sf"/>
</dbReference>
<dbReference type="InterPro" id="IPR013128">
    <property type="entry name" value="Peptidase_C1A"/>
</dbReference>
<dbReference type="PANTHER" id="PTHR12411">
    <property type="entry name" value="CYSTEINE PROTEASE FAMILY C1-RELATED"/>
    <property type="match status" value="1"/>
</dbReference>
<name>A0A5J4UPS0_9EUKA</name>
<sequence>MLVILLVASVLAESIVDKINRLPTSTWVAKEYPSYVITQAKFRARLGTKLHHHATRPYRDNNALPDSFDARERWPERMLPVRDQASCGSCWAFSIAEVVGDRLGIIGCPRGDMAPQDSVSCDQYDDGCDGGDMESAWQWLDEHGLATEECLPYISGDGRVPVCPETCVDGSKIVRTPISGYKLLQPDEIQQYLYDFGPLSLAFEVYFDFMFYSSGIYQHQVGPLEGGHAVLLIGWGVENDVPYWLIQNSWGPDWGEEGHFRILRGSNECECESDVTLAYPKCI</sequence>
<gene>
    <name evidence="3" type="ORF">EZS28_031767</name>
</gene>
<dbReference type="GO" id="GO:0006508">
    <property type="term" value="P:proteolysis"/>
    <property type="evidence" value="ECO:0007669"/>
    <property type="project" value="InterPro"/>
</dbReference>
<dbReference type="SUPFAM" id="SSF54001">
    <property type="entry name" value="Cysteine proteinases"/>
    <property type="match status" value="1"/>
</dbReference>
<evidence type="ECO:0000313" key="4">
    <source>
        <dbReference type="Proteomes" id="UP000324800"/>
    </source>
</evidence>
<evidence type="ECO:0000256" key="1">
    <source>
        <dbReference type="ARBA" id="ARBA00008455"/>
    </source>
</evidence>
<reference evidence="3 4" key="1">
    <citation type="submission" date="2019-03" db="EMBL/GenBank/DDBJ databases">
        <title>Single cell metagenomics reveals metabolic interactions within the superorganism composed of flagellate Streblomastix strix and complex community of Bacteroidetes bacteria on its surface.</title>
        <authorList>
            <person name="Treitli S.C."/>
            <person name="Kolisko M."/>
            <person name="Husnik F."/>
            <person name="Keeling P."/>
            <person name="Hampl V."/>
        </authorList>
    </citation>
    <scope>NUCLEOTIDE SEQUENCE [LARGE SCALE GENOMIC DNA]</scope>
    <source>
        <strain evidence="3">ST1C</strain>
    </source>
</reference>
<accession>A0A5J4UPS0</accession>
<dbReference type="GO" id="GO:0008234">
    <property type="term" value="F:cysteine-type peptidase activity"/>
    <property type="evidence" value="ECO:0007669"/>
    <property type="project" value="InterPro"/>
</dbReference>
<dbReference type="OrthoDB" id="640249at2759"/>
<evidence type="ECO:0000313" key="3">
    <source>
        <dbReference type="EMBL" id="KAA6372706.1"/>
    </source>
</evidence>
<comment type="caution">
    <text evidence="3">The sequence shown here is derived from an EMBL/GenBank/DDBJ whole genome shotgun (WGS) entry which is preliminary data.</text>
</comment>
<protein>
    <submittedName>
        <fullName evidence="3">Putative Cathepsin B</fullName>
    </submittedName>
</protein>
<dbReference type="Proteomes" id="UP000324800">
    <property type="component" value="Unassembled WGS sequence"/>
</dbReference>
<dbReference type="PROSITE" id="PS00639">
    <property type="entry name" value="THIOL_PROTEASE_HIS"/>
    <property type="match status" value="1"/>
</dbReference>
<proteinExistence type="inferred from homology"/>
<comment type="similarity">
    <text evidence="1">Belongs to the peptidase C1 family.</text>
</comment>
<feature type="domain" description="Peptidase C1A papain C-terminal" evidence="2">
    <location>
        <begin position="64"/>
        <end position="279"/>
    </location>
</feature>
<dbReference type="InterPro" id="IPR000668">
    <property type="entry name" value="Peptidase_C1A_C"/>
</dbReference>
<dbReference type="EMBL" id="SNRW01013360">
    <property type="protein sequence ID" value="KAA6372706.1"/>
    <property type="molecule type" value="Genomic_DNA"/>
</dbReference>
<dbReference type="PRINTS" id="PR00705">
    <property type="entry name" value="PAPAIN"/>
</dbReference>
<dbReference type="CDD" id="cd02620">
    <property type="entry name" value="Peptidase_C1A_CathepsinB"/>
    <property type="match status" value="1"/>
</dbReference>
<dbReference type="InterPro" id="IPR025660">
    <property type="entry name" value="Pept_his_AS"/>
</dbReference>